<accession>A0A0Q0Z637</accession>
<evidence type="ECO:0000313" key="2">
    <source>
        <dbReference type="Proteomes" id="UP000050517"/>
    </source>
</evidence>
<evidence type="ECO:0000313" key="1">
    <source>
        <dbReference type="EMBL" id="KQB84997.1"/>
    </source>
</evidence>
<comment type="caution">
    <text evidence="1">The sequence shown here is derived from an EMBL/GenBank/DDBJ whole genome shotgun (WGS) entry which is preliminary data.</text>
</comment>
<name>A0A0Q0Z637_9CORY</name>
<dbReference type="PATRIC" id="fig|1544416.3.peg.131"/>
<sequence>MSHNQDEFIRWAEDRIEGVKDWITLFEFLQYFDYDPDHPTTEQIREVINAIFDTGKLKVILAEDSNPTHYLPGECDVEALVQKIAARDPLNSMMAYVVYTIE</sequence>
<keyword evidence="2" id="KW-1185">Reference proteome</keyword>
<protein>
    <submittedName>
        <fullName evidence="1">Uncharacterized protein</fullName>
    </submittedName>
</protein>
<reference evidence="1 2" key="1">
    <citation type="submission" date="2015-10" db="EMBL/GenBank/DDBJ databases">
        <title>Corynebacteirum lowii and Corynebacterium oculi species nova, derived from human clinical disease and and emended description of Corynebacterium mastiditis.</title>
        <authorList>
            <person name="Bernard K."/>
            <person name="Pacheco A.L."/>
            <person name="Mcdougall C."/>
            <person name="Burtx T."/>
            <person name="Weibe D."/>
            <person name="Tyler S."/>
            <person name="Olson A.B."/>
            <person name="Cnockaert M."/>
            <person name="Eguchi H."/>
            <person name="Kuwahara T."/>
            <person name="Nakayama-Imaohji H."/>
            <person name="Boudewijins M."/>
            <person name="Van Hoecke F."/>
            <person name="Bernier A.-M."/>
            <person name="Vandamme P."/>
        </authorList>
    </citation>
    <scope>NUCLEOTIDE SEQUENCE [LARGE SCALE GENOMIC DNA]</scope>
    <source>
        <strain evidence="1 2">NML 130210</strain>
    </source>
</reference>
<dbReference type="RefSeq" id="WP_055121387.1">
    <property type="nucleotide sequence ID" value="NZ_LKST01000001.1"/>
</dbReference>
<organism evidence="1 2">
    <name type="scientific">Corynebacterium oculi</name>
    <dbReference type="NCBI Taxonomy" id="1544416"/>
    <lineage>
        <taxon>Bacteria</taxon>
        <taxon>Bacillati</taxon>
        <taxon>Actinomycetota</taxon>
        <taxon>Actinomycetes</taxon>
        <taxon>Mycobacteriales</taxon>
        <taxon>Corynebacteriaceae</taxon>
        <taxon>Corynebacterium</taxon>
    </lineage>
</organism>
<dbReference type="OrthoDB" id="9937930at2"/>
<dbReference type="EMBL" id="LKST01000001">
    <property type="protein sequence ID" value="KQB84997.1"/>
    <property type="molecule type" value="Genomic_DNA"/>
</dbReference>
<dbReference type="AlphaFoldDB" id="A0A0Q0Z637"/>
<gene>
    <name evidence="1" type="ORF">Cocul_00130</name>
</gene>
<proteinExistence type="predicted"/>
<dbReference type="Proteomes" id="UP000050517">
    <property type="component" value="Unassembled WGS sequence"/>
</dbReference>